<gene>
    <name evidence="1" type="ORF">BCV72DRAFT_328423</name>
</gene>
<dbReference type="EMBL" id="KV921920">
    <property type="protein sequence ID" value="ORE06595.1"/>
    <property type="molecule type" value="Genomic_DNA"/>
</dbReference>
<dbReference type="VEuPathDB" id="FungiDB:BCV72DRAFT_328423"/>
<organism evidence="1">
    <name type="scientific">Rhizopus microsporus var. microsporus</name>
    <dbReference type="NCBI Taxonomy" id="86635"/>
    <lineage>
        <taxon>Eukaryota</taxon>
        <taxon>Fungi</taxon>
        <taxon>Fungi incertae sedis</taxon>
        <taxon>Mucoromycota</taxon>
        <taxon>Mucoromycotina</taxon>
        <taxon>Mucoromycetes</taxon>
        <taxon>Mucorales</taxon>
        <taxon>Mucorineae</taxon>
        <taxon>Rhizopodaceae</taxon>
        <taxon>Rhizopus</taxon>
    </lineage>
</organism>
<sequence length="77" mass="9153">MKQLQNKKKIKFCFFMLCLTILTSRTATWLPIYASIQEGRCDIDKIFGIILTDWIISWKFFIKKYGAKAYKANHQSR</sequence>
<name>A0A1X0R3I8_RHIZD</name>
<proteinExistence type="predicted"/>
<dbReference type="AlphaFoldDB" id="A0A1X0R3I8"/>
<accession>A0A1X0R3I8</accession>
<dbReference type="Proteomes" id="UP000242414">
    <property type="component" value="Unassembled WGS sequence"/>
</dbReference>
<protein>
    <submittedName>
        <fullName evidence="1">Uncharacterized protein</fullName>
    </submittedName>
</protein>
<reference evidence="1" key="1">
    <citation type="journal article" date="2016" name="Proc. Natl. Acad. Sci. U.S.A.">
        <title>Lipid metabolic changes in an early divergent fungus govern the establishment of a mutualistic symbiosis with endobacteria.</title>
        <authorList>
            <person name="Lastovetsky O.A."/>
            <person name="Gaspar M.L."/>
            <person name="Mondo S.J."/>
            <person name="LaButti K.M."/>
            <person name="Sandor L."/>
            <person name="Grigoriev I.V."/>
            <person name="Henry S.A."/>
            <person name="Pawlowska T.E."/>
        </authorList>
    </citation>
    <scope>NUCLEOTIDE SEQUENCE [LARGE SCALE GENOMIC DNA]</scope>
    <source>
        <strain evidence="1">ATCC 52814</strain>
    </source>
</reference>
<evidence type="ECO:0000313" key="1">
    <source>
        <dbReference type="EMBL" id="ORE06595.1"/>
    </source>
</evidence>